<dbReference type="EMBL" id="JBEDUW010000006">
    <property type="protein sequence ID" value="KAK9921975.1"/>
    <property type="molecule type" value="Genomic_DNA"/>
</dbReference>
<gene>
    <name evidence="1" type="ORF">M0R45_030465</name>
</gene>
<evidence type="ECO:0000313" key="1">
    <source>
        <dbReference type="EMBL" id="KAK9921975.1"/>
    </source>
</evidence>
<dbReference type="Proteomes" id="UP001457282">
    <property type="component" value="Unassembled WGS sequence"/>
</dbReference>
<name>A0AAW1WF52_RUBAR</name>
<reference evidence="1 2" key="1">
    <citation type="journal article" date="2023" name="G3 (Bethesda)">
        <title>A chromosome-length genome assembly and annotation of blackberry (Rubus argutus, cv. 'Hillquist').</title>
        <authorList>
            <person name="Bruna T."/>
            <person name="Aryal R."/>
            <person name="Dudchenko O."/>
            <person name="Sargent D.J."/>
            <person name="Mead D."/>
            <person name="Buti M."/>
            <person name="Cavallini A."/>
            <person name="Hytonen T."/>
            <person name="Andres J."/>
            <person name="Pham M."/>
            <person name="Weisz D."/>
            <person name="Mascagni F."/>
            <person name="Usai G."/>
            <person name="Natali L."/>
            <person name="Bassil N."/>
            <person name="Fernandez G.E."/>
            <person name="Lomsadze A."/>
            <person name="Armour M."/>
            <person name="Olukolu B."/>
            <person name="Poorten T."/>
            <person name="Britton C."/>
            <person name="Davik J."/>
            <person name="Ashrafi H."/>
            <person name="Aiden E.L."/>
            <person name="Borodovsky M."/>
            <person name="Worthington M."/>
        </authorList>
    </citation>
    <scope>NUCLEOTIDE SEQUENCE [LARGE SCALE GENOMIC DNA]</scope>
    <source>
        <strain evidence="1">PI 553951</strain>
    </source>
</reference>
<sequence>MENECAHTNEGTSMTLEPLTLQEALPAPRCMQDESTAIAEEMETVNLSDDPVIQKHVLISKHLTPEERNHLISLLKEFKDVFA</sequence>
<evidence type="ECO:0000313" key="2">
    <source>
        <dbReference type="Proteomes" id="UP001457282"/>
    </source>
</evidence>
<organism evidence="1 2">
    <name type="scientific">Rubus argutus</name>
    <name type="common">Southern blackberry</name>
    <dbReference type="NCBI Taxonomy" id="59490"/>
    <lineage>
        <taxon>Eukaryota</taxon>
        <taxon>Viridiplantae</taxon>
        <taxon>Streptophyta</taxon>
        <taxon>Embryophyta</taxon>
        <taxon>Tracheophyta</taxon>
        <taxon>Spermatophyta</taxon>
        <taxon>Magnoliopsida</taxon>
        <taxon>eudicotyledons</taxon>
        <taxon>Gunneridae</taxon>
        <taxon>Pentapetalae</taxon>
        <taxon>rosids</taxon>
        <taxon>fabids</taxon>
        <taxon>Rosales</taxon>
        <taxon>Rosaceae</taxon>
        <taxon>Rosoideae</taxon>
        <taxon>Rosoideae incertae sedis</taxon>
        <taxon>Rubus</taxon>
    </lineage>
</organism>
<dbReference type="AlphaFoldDB" id="A0AAW1WF52"/>
<protein>
    <submittedName>
        <fullName evidence="1">Uncharacterized protein</fullName>
    </submittedName>
</protein>
<keyword evidence="2" id="KW-1185">Reference proteome</keyword>
<proteinExistence type="predicted"/>
<comment type="caution">
    <text evidence="1">The sequence shown here is derived from an EMBL/GenBank/DDBJ whole genome shotgun (WGS) entry which is preliminary data.</text>
</comment>
<accession>A0AAW1WF52</accession>